<dbReference type="GeneID" id="42004726"/>
<dbReference type="AlphaFoldDB" id="A0A507C3P6"/>
<name>A0A507C3P6_9FUNG</name>
<dbReference type="PANTHER" id="PTHR12601">
    <property type="entry name" value="EUKARYOTIC TRANSLATION INITIATION FACTOR 3 SUBUNIT EIF-3"/>
    <property type="match status" value="1"/>
</dbReference>
<dbReference type="STRING" id="1806994.A0A507C3P6"/>
<dbReference type="RefSeq" id="XP_031024606.1">
    <property type="nucleotide sequence ID" value="XM_031169429.1"/>
</dbReference>
<dbReference type="CDD" id="cd15466">
    <property type="entry name" value="CLU-central"/>
    <property type="match status" value="1"/>
</dbReference>
<dbReference type="Pfam" id="PF12807">
    <property type="entry name" value="eIF3_p135"/>
    <property type="match status" value="1"/>
</dbReference>
<dbReference type="Proteomes" id="UP000319731">
    <property type="component" value="Unassembled WGS sequence"/>
</dbReference>
<sequence>MARGAKKVLRDYLKDTPSYLWSHCVSHFLHCLFSDDGVTVTAPVESLHSSLLPNSNAPPPFAALTPALLHERIQREVLSRFRYTLAPSWWKSRRLRLLRSICIKVGIQIEARDYGLAQQAVSFQPSDVINLYPIIKAPEPRSGMVEEAAEHGKMALSKGQKDFGVELITDSVTINEQVYGPVHPETGRALAQLAMIHFSNKNFETACELQRKGVIVLERTLGVDDPDTLQQHLS</sequence>
<accession>A0A507C3P6</accession>
<dbReference type="GO" id="GO:0005737">
    <property type="term" value="C:cytoplasm"/>
    <property type="evidence" value="ECO:0007669"/>
    <property type="project" value="TreeGrafter"/>
</dbReference>
<proteinExistence type="predicted"/>
<dbReference type="GO" id="GO:0048312">
    <property type="term" value="P:intracellular distribution of mitochondria"/>
    <property type="evidence" value="ECO:0007669"/>
    <property type="project" value="TreeGrafter"/>
</dbReference>
<dbReference type="PANTHER" id="PTHR12601:SF6">
    <property type="entry name" value="CLUSTERED MITOCHONDRIA PROTEIN HOMOLOG"/>
    <property type="match status" value="1"/>
</dbReference>
<evidence type="ECO:0000313" key="3">
    <source>
        <dbReference type="Proteomes" id="UP000319731"/>
    </source>
</evidence>
<dbReference type="InterPro" id="IPR011990">
    <property type="entry name" value="TPR-like_helical_dom_sf"/>
</dbReference>
<gene>
    <name evidence="2" type="ORF">SmJEL517_g03501</name>
</gene>
<keyword evidence="3" id="KW-1185">Reference proteome</keyword>
<dbReference type="EMBL" id="QEAO01000018">
    <property type="protein sequence ID" value="TPX33689.1"/>
    <property type="molecule type" value="Genomic_DNA"/>
</dbReference>
<evidence type="ECO:0000259" key="1">
    <source>
        <dbReference type="Pfam" id="PF12807"/>
    </source>
</evidence>
<dbReference type="InterPro" id="IPR033646">
    <property type="entry name" value="CLU-central"/>
</dbReference>
<evidence type="ECO:0000313" key="2">
    <source>
        <dbReference type="EMBL" id="TPX33689.1"/>
    </source>
</evidence>
<dbReference type="OrthoDB" id="1414216at2759"/>
<dbReference type="Gene3D" id="1.25.40.10">
    <property type="entry name" value="Tetratricopeptide repeat domain"/>
    <property type="match status" value="1"/>
</dbReference>
<dbReference type="Pfam" id="PF13374">
    <property type="entry name" value="TPR_10"/>
    <property type="match status" value="1"/>
</dbReference>
<dbReference type="GO" id="GO:0003729">
    <property type="term" value="F:mRNA binding"/>
    <property type="evidence" value="ECO:0007669"/>
    <property type="project" value="TreeGrafter"/>
</dbReference>
<comment type="caution">
    <text evidence="2">The sequence shown here is derived from an EMBL/GenBank/DDBJ whole genome shotgun (WGS) entry which is preliminary data.</text>
</comment>
<reference evidence="2 3" key="1">
    <citation type="journal article" date="2019" name="Sci. Rep.">
        <title>Comparative genomics of chytrid fungi reveal insights into the obligate biotrophic and pathogenic lifestyle of Synchytrium endobioticum.</title>
        <authorList>
            <person name="van de Vossenberg B.T.L.H."/>
            <person name="Warris S."/>
            <person name="Nguyen H.D.T."/>
            <person name="van Gent-Pelzer M.P.E."/>
            <person name="Joly D.L."/>
            <person name="van de Geest H.C."/>
            <person name="Bonants P.J.M."/>
            <person name="Smith D.S."/>
            <person name="Levesque C.A."/>
            <person name="van der Lee T.A.J."/>
        </authorList>
    </citation>
    <scope>NUCLEOTIDE SEQUENCE [LARGE SCALE GENOMIC DNA]</scope>
    <source>
        <strain evidence="2 3">JEL517</strain>
    </source>
</reference>
<dbReference type="InterPro" id="IPR027523">
    <property type="entry name" value="CLU_prot"/>
</dbReference>
<protein>
    <recommendedName>
        <fullName evidence="1">CLU central domain-containing protein</fullName>
    </recommendedName>
</protein>
<feature type="domain" description="CLU central" evidence="1">
    <location>
        <begin position="2"/>
        <end position="115"/>
    </location>
</feature>
<organism evidence="2 3">
    <name type="scientific">Synchytrium microbalum</name>
    <dbReference type="NCBI Taxonomy" id="1806994"/>
    <lineage>
        <taxon>Eukaryota</taxon>
        <taxon>Fungi</taxon>
        <taxon>Fungi incertae sedis</taxon>
        <taxon>Chytridiomycota</taxon>
        <taxon>Chytridiomycota incertae sedis</taxon>
        <taxon>Chytridiomycetes</taxon>
        <taxon>Synchytriales</taxon>
        <taxon>Synchytriaceae</taxon>
        <taxon>Synchytrium</taxon>
    </lineage>
</organism>